<dbReference type="AlphaFoldDB" id="A0A553IIY4"/>
<sequence>MTLIVQLTLVSLVPLLIVALGGLMSEKSGVTNIALEGLMLLGAFVGVWVIRDLQNATNPLPMQLIYLIGIIVGGLVGGLFAMTHAIASIKFNADQTISATAINLFAPAFAIYTARSLQGAQQIRFSAAFRIDKVPFLGDIPIIGEWFFQKTYISLFIAAGILAFVWILLYKTKSGLRIRAVGENPQAADAQGINIYKIRYLSVFASGILAGIGGVIFVVTTSASFDATVAGMGFLAIAVLIFGNWHPGRILLSAIVFGFFRTIASAYSAIGFLRDLDLDTEIYQMIPFVITLIVLAITSRNSRAPKAIGQIYEMGKR</sequence>
<dbReference type="CDD" id="cd06580">
    <property type="entry name" value="TM_PBP1_transp_TpRbsC_like"/>
    <property type="match status" value="1"/>
</dbReference>
<protein>
    <submittedName>
        <fullName evidence="7">ABC transporter permease</fullName>
    </submittedName>
</protein>
<feature type="transmembrane region" description="Helical" evidence="6">
    <location>
        <begin position="282"/>
        <end position="298"/>
    </location>
</feature>
<feature type="transmembrane region" description="Helical" evidence="6">
    <location>
        <begin position="6"/>
        <end position="23"/>
    </location>
</feature>
<dbReference type="GO" id="GO:0005886">
    <property type="term" value="C:plasma membrane"/>
    <property type="evidence" value="ECO:0007669"/>
    <property type="project" value="UniProtKB-SubCell"/>
</dbReference>
<feature type="transmembrane region" description="Helical" evidence="6">
    <location>
        <begin position="63"/>
        <end position="85"/>
    </location>
</feature>
<feature type="transmembrane region" description="Helical" evidence="6">
    <location>
        <begin position="200"/>
        <end position="219"/>
    </location>
</feature>
<keyword evidence="2" id="KW-1003">Cell membrane</keyword>
<evidence type="ECO:0000313" key="7">
    <source>
        <dbReference type="EMBL" id="TRY00155.1"/>
    </source>
</evidence>
<dbReference type="Proteomes" id="UP000315938">
    <property type="component" value="Unassembled WGS sequence"/>
</dbReference>
<keyword evidence="3 6" id="KW-0812">Transmembrane</keyword>
<proteinExistence type="predicted"/>
<dbReference type="PANTHER" id="PTHR43370">
    <property type="entry name" value="SUGAR ABC TRANSPORTER INTEGRAL MEMBRANE PROTEIN-RELATED"/>
    <property type="match status" value="1"/>
</dbReference>
<evidence type="ECO:0000256" key="4">
    <source>
        <dbReference type="ARBA" id="ARBA00022989"/>
    </source>
</evidence>
<dbReference type="GO" id="GO:0022857">
    <property type="term" value="F:transmembrane transporter activity"/>
    <property type="evidence" value="ECO:0007669"/>
    <property type="project" value="InterPro"/>
</dbReference>
<dbReference type="OMA" id="MIFGNWM"/>
<evidence type="ECO:0000256" key="6">
    <source>
        <dbReference type="SAM" id="Phobius"/>
    </source>
</evidence>
<accession>A0A553IIY4</accession>
<dbReference type="RefSeq" id="WP_012242342.1">
    <property type="nucleotide sequence ID" value="NZ_JACAOE010000001.1"/>
</dbReference>
<evidence type="ECO:0000256" key="2">
    <source>
        <dbReference type="ARBA" id="ARBA00022475"/>
    </source>
</evidence>
<feature type="transmembrane region" description="Helical" evidence="6">
    <location>
        <begin position="30"/>
        <end position="51"/>
    </location>
</feature>
<reference evidence="7 8" key="1">
    <citation type="submission" date="2019-07" db="EMBL/GenBank/DDBJ databases">
        <title>Genome sequence of Acholeplasma laidlawii strain with increased resistance to erythromycin.</title>
        <authorList>
            <person name="Medvedeva E.S."/>
            <person name="Baranova N.B."/>
            <person name="Siniagina M.N."/>
            <person name="Mouzykantov A."/>
            <person name="Chernova O.A."/>
            <person name="Chernov V.M."/>
        </authorList>
    </citation>
    <scope>NUCLEOTIDE SEQUENCE [LARGE SCALE GENOMIC DNA]</scope>
    <source>
        <strain evidence="7 8">PG8REry</strain>
    </source>
</reference>
<dbReference type="GeneID" id="41338572"/>
<keyword evidence="5 6" id="KW-0472">Membrane</keyword>
<feature type="transmembrane region" description="Helical" evidence="6">
    <location>
        <begin position="151"/>
        <end position="170"/>
    </location>
</feature>
<dbReference type="Pfam" id="PF02653">
    <property type="entry name" value="BPD_transp_2"/>
    <property type="match status" value="1"/>
</dbReference>
<dbReference type="EMBL" id="VKID01000001">
    <property type="protein sequence ID" value="TRY00155.1"/>
    <property type="molecule type" value="Genomic_DNA"/>
</dbReference>
<evidence type="ECO:0000256" key="3">
    <source>
        <dbReference type="ARBA" id="ARBA00022692"/>
    </source>
</evidence>
<comment type="subcellular location">
    <subcellularLocation>
        <location evidence="1">Cell membrane</location>
        <topology evidence="1">Multi-pass membrane protein</topology>
    </subcellularLocation>
</comment>
<feature type="transmembrane region" description="Helical" evidence="6">
    <location>
        <begin position="250"/>
        <end position="270"/>
    </location>
</feature>
<keyword evidence="4 6" id="KW-1133">Transmembrane helix</keyword>
<organism evidence="7 8">
    <name type="scientific">Acholeplasma laidlawii</name>
    <dbReference type="NCBI Taxonomy" id="2148"/>
    <lineage>
        <taxon>Bacteria</taxon>
        <taxon>Bacillati</taxon>
        <taxon>Mycoplasmatota</taxon>
        <taxon>Mollicutes</taxon>
        <taxon>Acholeplasmatales</taxon>
        <taxon>Acholeplasmataceae</taxon>
        <taxon>Acholeplasma</taxon>
    </lineage>
</organism>
<comment type="caution">
    <text evidence="7">The sequence shown here is derived from an EMBL/GenBank/DDBJ whole genome shotgun (WGS) entry which is preliminary data.</text>
</comment>
<evidence type="ECO:0000256" key="1">
    <source>
        <dbReference type="ARBA" id="ARBA00004651"/>
    </source>
</evidence>
<feature type="transmembrane region" description="Helical" evidence="6">
    <location>
        <begin position="225"/>
        <end position="243"/>
    </location>
</feature>
<evidence type="ECO:0000313" key="8">
    <source>
        <dbReference type="Proteomes" id="UP000315938"/>
    </source>
</evidence>
<gene>
    <name evidence="7" type="ORF">FNV44_03680</name>
</gene>
<dbReference type="PANTHER" id="PTHR43370:SF1">
    <property type="entry name" value="GUANOSINE ABC TRANSPORTER PERMEASE PROTEIN NUPQ"/>
    <property type="match status" value="1"/>
</dbReference>
<name>A0A553IIY4_ACHLA</name>
<evidence type="ECO:0000256" key="5">
    <source>
        <dbReference type="ARBA" id="ARBA00023136"/>
    </source>
</evidence>
<dbReference type="InterPro" id="IPR001851">
    <property type="entry name" value="ABC_transp_permease"/>
</dbReference>